<keyword evidence="6 15" id="KW-0863">Zinc-finger</keyword>
<dbReference type="NCBIfam" id="NF002211">
    <property type="entry name" value="PRK01103.1"/>
    <property type="match status" value="1"/>
</dbReference>
<feature type="binding site" evidence="15">
    <location>
        <position position="110"/>
    </location>
    <ligand>
        <name>DNA</name>
        <dbReference type="ChEBI" id="CHEBI:16991"/>
    </ligand>
</feature>
<keyword evidence="10 15" id="KW-0234">DNA repair</keyword>
<dbReference type="PANTHER" id="PTHR22993:SF9">
    <property type="entry name" value="FORMAMIDOPYRIMIDINE-DNA GLYCOSYLASE"/>
    <property type="match status" value="1"/>
</dbReference>
<evidence type="ECO:0000256" key="12">
    <source>
        <dbReference type="ARBA" id="ARBA00023268"/>
    </source>
</evidence>
<comment type="function">
    <text evidence="15">Involved in base excision repair of DNA damaged by oxidation or by mutagenic agents. Acts as DNA glycosylase that recognizes and removes damaged bases. Has a preference for oxidized purines, such as 7,8-dihydro-8-oxoguanine (8-oxoG). Has AP (apurinic/apyrimidinic) lyase activity and introduces nicks in the DNA strand. Cleaves the DNA backbone by beta-delta elimination to generate a single-strand break at the site of the removed base with both 3'- and 5'-phosphates.</text>
</comment>
<comment type="subunit">
    <text evidence="3 15">Monomer.</text>
</comment>
<evidence type="ECO:0000256" key="2">
    <source>
        <dbReference type="ARBA" id="ARBA00009409"/>
    </source>
</evidence>
<feature type="active site" description="Schiff-base intermediate with DNA" evidence="15">
    <location>
        <position position="2"/>
    </location>
</feature>
<dbReference type="SMART" id="SM01232">
    <property type="entry name" value="H2TH"/>
    <property type="match status" value="1"/>
</dbReference>
<dbReference type="InterPro" id="IPR010663">
    <property type="entry name" value="Znf_FPG/IleRS"/>
</dbReference>
<sequence>MPELPEVEVVSRGVSEAFAGRRLTRVVRRCERLRWPVPAGLEAQILAGPVLRQVLRRGKYLLLGFDAGTLLLHLGMSGSLLHLPAGAPPQKHDHLDLVFGDRLLRLHDPRRFGAALWCSDDVTTTMATHPLLVHLGVEPFSAAFTARHLYEASRERTVAVKQFILSGKAVIGVGNIYCSEALFRARIHPARMAGSLTLPACRRLVQEIRQTLADAISAGGSSLRDFVDSRGEGGYFQLQHRVYGRAGQPCPVCATPIRVLKQQGRSTFFCPKCQRRANH</sequence>
<dbReference type="Gene3D" id="1.10.8.50">
    <property type="match status" value="1"/>
</dbReference>
<dbReference type="AlphaFoldDB" id="A0A426FN74"/>
<dbReference type="GO" id="GO:0006284">
    <property type="term" value="P:base-excision repair"/>
    <property type="evidence" value="ECO:0007669"/>
    <property type="project" value="InterPro"/>
</dbReference>
<dbReference type="Pfam" id="PF06831">
    <property type="entry name" value="H2TH"/>
    <property type="match status" value="1"/>
</dbReference>
<keyword evidence="9 15" id="KW-0238">DNA-binding</keyword>
<dbReference type="PROSITE" id="PS01242">
    <property type="entry name" value="ZF_FPG_1"/>
    <property type="match status" value="1"/>
</dbReference>
<evidence type="ECO:0000256" key="15">
    <source>
        <dbReference type="HAMAP-Rule" id="MF_00103"/>
    </source>
</evidence>
<comment type="similarity">
    <text evidence="2 15">Belongs to the FPG family.</text>
</comment>
<dbReference type="NCBIfam" id="TIGR00577">
    <property type="entry name" value="fpg"/>
    <property type="match status" value="1"/>
</dbReference>
<dbReference type="EC" id="4.2.99.18" evidence="15"/>
<keyword evidence="13 15" id="KW-0326">Glycosidase</keyword>
<keyword evidence="11 15" id="KW-0456">Lyase</keyword>
<comment type="caution">
    <text evidence="18">The sequence shown here is derived from an EMBL/GenBank/DDBJ whole genome shotgun (WGS) entry which is preliminary data.</text>
</comment>
<dbReference type="SUPFAM" id="SSF57716">
    <property type="entry name" value="Glucocorticoid receptor-like (DNA-binding domain)"/>
    <property type="match status" value="1"/>
</dbReference>
<comment type="catalytic activity">
    <reaction evidence="14 15">
        <text>2'-deoxyribonucleotide-(2'-deoxyribose 5'-phosphate)-2'-deoxyribonucleotide-DNA = a 3'-end 2'-deoxyribonucleotide-(2,3-dehydro-2,3-deoxyribose 5'-phosphate)-DNA + a 5'-end 5'-phospho-2'-deoxyribonucleoside-DNA + H(+)</text>
        <dbReference type="Rhea" id="RHEA:66592"/>
        <dbReference type="Rhea" id="RHEA-COMP:13180"/>
        <dbReference type="Rhea" id="RHEA-COMP:16897"/>
        <dbReference type="Rhea" id="RHEA-COMP:17067"/>
        <dbReference type="ChEBI" id="CHEBI:15378"/>
        <dbReference type="ChEBI" id="CHEBI:136412"/>
        <dbReference type="ChEBI" id="CHEBI:157695"/>
        <dbReference type="ChEBI" id="CHEBI:167181"/>
        <dbReference type="EC" id="4.2.99.18"/>
    </reaction>
</comment>
<dbReference type="GO" id="GO:0140078">
    <property type="term" value="F:class I DNA-(apurinic or apyrimidinic site) endonuclease activity"/>
    <property type="evidence" value="ECO:0007669"/>
    <property type="project" value="UniProtKB-EC"/>
</dbReference>
<evidence type="ECO:0000256" key="1">
    <source>
        <dbReference type="ARBA" id="ARBA00001668"/>
    </source>
</evidence>
<proteinExistence type="inferred from homology"/>
<evidence type="ECO:0000256" key="7">
    <source>
        <dbReference type="ARBA" id="ARBA00022801"/>
    </source>
</evidence>
<dbReference type="InterPro" id="IPR012319">
    <property type="entry name" value="FPG_cat"/>
</dbReference>
<keyword evidence="4 15" id="KW-0479">Metal-binding</keyword>
<dbReference type="InterPro" id="IPR010979">
    <property type="entry name" value="Ribosomal_uS13-like_H2TH"/>
</dbReference>
<evidence type="ECO:0000256" key="9">
    <source>
        <dbReference type="ARBA" id="ARBA00023125"/>
    </source>
</evidence>
<dbReference type="PANTHER" id="PTHR22993">
    <property type="entry name" value="FORMAMIDOPYRIMIDINE-DNA GLYCOSYLASE"/>
    <property type="match status" value="1"/>
</dbReference>
<dbReference type="InterPro" id="IPR015887">
    <property type="entry name" value="DNA_glyclase_Znf_dom_DNA_BS"/>
</dbReference>
<comment type="catalytic activity">
    <reaction evidence="1 15">
        <text>Hydrolysis of DNA containing ring-opened 7-methylguanine residues, releasing 2,6-diamino-4-hydroxy-5-(N-methyl)formamidopyrimidine.</text>
        <dbReference type="EC" id="3.2.2.23"/>
    </reaction>
</comment>
<evidence type="ECO:0000259" key="17">
    <source>
        <dbReference type="PROSITE" id="PS51068"/>
    </source>
</evidence>
<dbReference type="Gene3D" id="3.20.190.10">
    <property type="entry name" value="MutM-like, N-terminal"/>
    <property type="match status" value="1"/>
</dbReference>
<dbReference type="Pfam" id="PF01149">
    <property type="entry name" value="Fapy_DNA_glyco"/>
    <property type="match status" value="1"/>
</dbReference>
<feature type="binding site" evidence="15">
    <location>
        <position position="92"/>
    </location>
    <ligand>
        <name>DNA</name>
        <dbReference type="ChEBI" id="CHEBI:16991"/>
    </ligand>
</feature>
<dbReference type="GO" id="GO:0003684">
    <property type="term" value="F:damaged DNA binding"/>
    <property type="evidence" value="ECO:0007669"/>
    <property type="project" value="InterPro"/>
</dbReference>
<dbReference type="PROSITE" id="PS51066">
    <property type="entry name" value="ZF_FPG_2"/>
    <property type="match status" value="1"/>
</dbReference>
<dbReference type="PROSITE" id="PS51068">
    <property type="entry name" value="FPG_CAT"/>
    <property type="match status" value="1"/>
</dbReference>
<evidence type="ECO:0000256" key="13">
    <source>
        <dbReference type="ARBA" id="ARBA00023295"/>
    </source>
</evidence>
<dbReference type="EMBL" id="RRUE01000002">
    <property type="protein sequence ID" value="RRN44120.1"/>
    <property type="molecule type" value="Genomic_DNA"/>
</dbReference>
<evidence type="ECO:0000256" key="5">
    <source>
        <dbReference type="ARBA" id="ARBA00022763"/>
    </source>
</evidence>
<dbReference type="GO" id="GO:0008270">
    <property type="term" value="F:zinc ion binding"/>
    <property type="evidence" value="ECO:0007669"/>
    <property type="project" value="UniProtKB-UniRule"/>
</dbReference>
<dbReference type="InterPro" id="IPR020629">
    <property type="entry name" value="FPG_Glyclase"/>
</dbReference>
<evidence type="ECO:0000256" key="8">
    <source>
        <dbReference type="ARBA" id="ARBA00022833"/>
    </source>
</evidence>
<keyword evidence="19" id="KW-1185">Reference proteome</keyword>
<dbReference type="SUPFAM" id="SSF46946">
    <property type="entry name" value="S13-like H2TH domain"/>
    <property type="match status" value="1"/>
</dbReference>
<dbReference type="GO" id="GO:0034039">
    <property type="term" value="F:8-oxo-7,8-dihydroguanine DNA N-glycosylase activity"/>
    <property type="evidence" value="ECO:0007669"/>
    <property type="project" value="TreeGrafter"/>
</dbReference>
<evidence type="ECO:0000256" key="11">
    <source>
        <dbReference type="ARBA" id="ARBA00023239"/>
    </source>
</evidence>
<evidence type="ECO:0000259" key="16">
    <source>
        <dbReference type="PROSITE" id="PS51066"/>
    </source>
</evidence>
<organism evidence="18 19">
    <name type="scientific">Lautropia dentalis</name>
    <dbReference type="NCBI Taxonomy" id="2490857"/>
    <lineage>
        <taxon>Bacteria</taxon>
        <taxon>Pseudomonadati</taxon>
        <taxon>Pseudomonadota</taxon>
        <taxon>Betaproteobacteria</taxon>
        <taxon>Burkholderiales</taxon>
        <taxon>Burkholderiaceae</taxon>
        <taxon>Lautropia</taxon>
    </lineage>
</organism>
<feature type="active site" description="Proton donor" evidence="15">
    <location>
        <position position="3"/>
    </location>
</feature>
<dbReference type="SMART" id="SM00898">
    <property type="entry name" value="Fapy_DNA_glyco"/>
    <property type="match status" value="1"/>
</dbReference>
<dbReference type="RefSeq" id="WP_125096314.1">
    <property type="nucleotide sequence ID" value="NZ_RRUE01000002.1"/>
</dbReference>
<reference evidence="18 19" key="1">
    <citation type="submission" date="2018-11" db="EMBL/GenBank/DDBJ databases">
        <title>Genome sequencing of Lautropia sp. KCOM 2505 (= ChDC F240).</title>
        <authorList>
            <person name="Kook J.-K."/>
            <person name="Park S.-N."/>
            <person name="Lim Y.K."/>
        </authorList>
    </citation>
    <scope>NUCLEOTIDE SEQUENCE [LARGE SCALE GENOMIC DNA]</scope>
    <source>
        <strain evidence="18 19">KCOM 2505</strain>
    </source>
</reference>
<keyword evidence="5 15" id="KW-0227">DNA damage</keyword>
<accession>A0A426FN74</accession>
<dbReference type="Proteomes" id="UP000270261">
    <property type="component" value="Unassembled WGS sequence"/>
</dbReference>
<dbReference type="Pfam" id="PF06827">
    <property type="entry name" value="zf-FPG_IleRS"/>
    <property type="match status" value="1"/>
</dbReference>
<dbReference type="CDD" id="cd08966">
    <property type="entry name" value="EcFpg-like_N"/>
    <property type="match status" value="1"/>
</dbReference>
<evidence type="ECO:0000256" key="3">
    <source>
        <dbReference type="ARBA" id="ARBA00011245"/>
    </source>
</evidence>
<dbReference type="InterPro" id="IPR015886">
    <property type="entry name" value="H2TH_FPG"/>
</dbReference>
<feature type="domain" description="Formamidopyrimidine-DNA glycosylase catalytic" evidence="17">
    <location>
        <begin position="2"/>
        <end position="113"/>
    </location>
</feature>
<evidence type="ECO:0000313" key="18">
    <source>
        <dbReference type="EMBL" id="RRN44120.1"/>
    </source>
</evidence>
<name>A0A426FN74_9BURK</name>
<feature type="active site" description="Proton donor; for delta-elimination activity" evidence="15">
    <location>
        <position position="265"/>
    </location>
</feature>
<keyword evidence="12 15" id="KW-0511">Multifunctional enzyme</keyword>
<gene>
    <name evidence="15" type="primary">mutM</name>
    <name evidence="15" type="synonym">fpg</name>
    <name evidence="18" type="ORF">EHV23_12165</name>
</gene>
<evidence type="ECO:0000256" key="14">
    <source>
        <dbReference type="ARBA" id="ARBA00044632"/>
    </source>
</evidence>
<feature type="active site" description="Proton donor; for beta-elimination activity" evidence="15">
    <location>
        <position position="59"/>
    </location>
</feature>
<feature type="domain" description="FPG-type" evidence="16">
    <location>
        <begin position="241"/>
        <end position="275"/>
    </location>
</feature>
<dbReference type="HAMAP" id="MF_00103">
    <property type="entry name" value="Fapy_DNA_glycosyl"/>
    <property type="match status" value="1"/>
</dbReference>
<comment type="cofactor">
    <cofactor evidence="15">
        <name>Zn(2+)</name>
        <dbReference type="ChEBI" id="CHEBI:29105"/>
    </cofactor>
    <text evidence="15">Binds 1 zinc ion per subunit.</text>
</comment>
<evidence type="ECO:0000313" key="19">
    <source>
        <dbReference type="Proteomes" id="UP000270261"/>
    </source>
</evidence>
<evidence type="ECO:0000256" key="4">
    <source>
        <dbReference type="ARBA" id="ARBA00022723"/>
    </source>
</evidence>
<keyword evidence="7 15" id="KW-0378">Hydrolase</keyword>
<dbReference type="OrthoDB" id="9800855at2"/>
<dbReference type="InterPro" id="IPR035937">
    <property type="entry name" value="FPG_N"/>
</dbReference>
<evidence type="ECO:0000256" key="6">
    <source>
        <dbReference type="ARBA" id="ARBA00022771"/>
    </source>
</evidence>
<evidence type="ECO:0000256" key="10">
    <source>
        <dbReference type="ARBA" id="ARBA00023204"/>
    </source>
</evidence>
<dbReference type="FunFam" id="1.10.8.50:FF:000003">
    <property type="entry name" value="Formamidopyrimidine-DNA glycosylase"/>
    <property type="match status" value="1"/>
</dbReference>
<keyword evidence="8 15" id="KW-0862">Zinc</keyword>
<feature type="binding site" evidence="15">
    <location>
        <position position="156"/>
    </location>
    <ligand>
        <name>DNA</name>
        <dbReference type="ChEBI" id="CHEBI:16991"/>
    </ligand>
</feature>
<dbReference type="InterPro" id="IPR000214">
    <property type="entry name" value="Znf_DNA_glyclase/AP_lyase"/>
</dbReference>
<protein>
    <recommendedName>
        <fullName evidence="15">Formamidopyrimidine-DNA glycosylase</fullName>
        <shortName evidence="15">Fapy-DNA glycosylase</shortName>
        <ecNumber evidence="15">3.2.2.23</ecNumber>
    </recommendedName>
    <alternativeName>
        <fullName evidence="15">DNA-(apurinic or apyrimidinic site) lyase MutM</fullName>
        <shortName evidence="15">AP lyase MutM</shortName>
        <ecNumber evidence="15">4.2.99.18</ecNumber>
    </alternativeName>
</protein>
<dbReference type="EC" id="3.2.2.23" evidence="15"/>
<dbReference type="SUPFAM" id="SSF81624">
    <property type="entry name" value="N-terminal domain of MutM-like DNA repair proteins"/>
    <property type="match status" value="1"/>
</dbReference>